<comment type="caution">
    <text evidence="1">The sequence shown here is derived from an EMBL/GenBank/DDBJ whole genome shotgun (WGS) entry which is preliminary data.</text>
</comment>
<gene>
    <name evidence="1" type="ORF">V6N12_061993</name>
</gene>
<keyword evidence="2" id="KW-1185">Reference proteome</keyword>
<name>A0ABR2E0C4_9ROSI</name>
<protein>
    <submittedName>
        <fullName evidence="1">Uncharacterized protein</fullName>
    </submittedName>
</protein>
<sequence>MSRSPPPTACSASFDQSLISDLVSLDTSDQTTRVDSASFDQSVTCDLTSLDTSERITRADSASFDQSHHDCLVSMDRGHIRILHHWVQMGGSLLLRLNDHGFRRRGHRSGTQ</sequence>
<evidence type="ECO:0000313" key="2">
    <source>
        <dbReference type="Proteomes" id="UP001472677"/>
    </source>
</evidence>
<accession>A0ABR2E0C4</accession>
<dbReference type="EMBL" id="JBBPBM010000021">
    <property type="protein sequence ID" value="KAK8549095.1"/>
    <property type="molecule type" value="Genomic_DNA"/>
</dbReference>
<organism evidence="1 2">
    <name type="scientific">Hibiscus sabdariffa</name>
    <name type="common">roselle</name>
    <dbReference type="NCBI Taxonomy" id="183260"/>
    <lineage>
        <taxon>Eukaryota</taxon>
        <taxon>Viridiplantae</taxon>
        <taxon>Streptophyta</taxon>
        <taxon>Embryophyta</taxon>
        <taxon>Tracheophyta</taxon>
        <taxon>Spermatophyta</taxon>
        <taxon>Magnoliopsida</taxon>
        <taxon>eudicotyledons</taxon>
        <taxon>Gunneridae</taxon>
        <taxon>Pentapetalae</taxon>
        <taxon>rosids</taxon>
        <taxon>malvids</taxon>
        <taxon>Malvales</taxon>
        <taxon>Malvaceae</taxon>
        <taxon>Malvoideae</taxon>
        <taxon>Hibiscus</taxon>
    </lineage>
</organism>
<proteinExistence type="predicted"/>
<evidence type="ECO:0000313" key="1">
    <source>
        <dbReference type="EMBL" id="KAK8549095.1"/>
    </source>
</evidence>
<reference evidence="1 2" key="1">
    <citation type="journal article" date="2024" name="G3 (Bethesda)">
        <title>Genome assembly of Hibiscus sabdariffa L. provides insights into metabolisms of medicinal natural products.</title>
        <authorList>
            <person name="Kim T."/>
        </authorList>
    </citation>
    <scope>NUCLEOTIDE SEQUENCE [LARGE SCALE GENOMIC DNA]</scope>
    <source>
        <strain evidence="1">TK-2024</strain>
        <tissue evidence="1">Old leaves</tissue>
    </source>
</reference>
<dbReference type="Proteomes" id="UP001472677">
    <property type="component" value="Unassembled WGS sequence"/>
</dbReference>